<accession>A0AAV3Y2Y9</accession>
<dbReference type="AlphaFoldDB" id="A0AAV3Y2Y9"/>
<dbReference type="EMBL" id="BLXT01000403">
    <property type="protein sequence ID" value="GFN76578.1"/>
    <property type="molecule type" value="Genomic_DNA"/>
</dbReference>
<keyword evidence="2" id="KW-1185">Reference proteome</keyword>
<protein>
    <submittedName>
        <fullName evidence="1">Uncharacterized protein</fullName>
    </submittedName>
</protein>
<dbReference type="Proteomes" id="UP000735302">
    <property type="component" value="Unassembled WGS sequence"/>
</dbReference>
<organism evidence="1 2">
    <name type="scientific">Plakobranchus ocellatus</name>
    <dbReference type="NCBI Taxonomy" id="259542"/>
    <lineage>
        <taxon>Eukaryota</taxon>
        <taxon>Metazoa</taxon>
        <taxon>Spiralia</taxon>
        <taxon>Lophotrochozoa</taxon>
        <taxon>Mollusca</taxon>
        <taxon>Gastropoda</taxon>
        <taxon>Heterobranchia</taxon>
        <taxon>Euthyneura</taxon>
        <taxon>Panpulmonata</taxon>
        <taxon>Sacoglossa</taxon>
        <taxon>Placobranchoidea</taxon>
        <taxon>Plakobranchidae</taxon>
        <taxon>Plakobranchus</taxon>
    </lineage>
</organism>
<evidence type="ECO:0000313" key="1">
    <source>
        <dbReference type="EMBL" id="GFN76578.1"/>
    </source>
</evidence>
<sequence>MTREVVTIAASGCCWKQREKVHGSKRQDIIVLPTAAVPSGHAMLCCYIEKIFLSFKPVNSVNIVKRTRRDVSHFNPTCQRSFVICVKTKAPHLLSQKPPAIKHPLSNVRLQCHKDF</sequence>
<name>A0AAV3Y2Y9_9GAST</name>
<comment type="caution">
    <text evidence="1">The sequence shown here is derived from an EMBL/GenBank/DDBJ whole genome shotgun (WGS) entry which is preliminary data.</text>
</comment>
<gene>
    <name evidence="1" type="ORF">PoB_000308400</name>
</gene>
<proteinExistence type="predicted"/>
<evidence type="ECO:0000313" key="2">
    <source>
        <dbReference type="Proteomes" id="UP000735302"/>
    </source>
</evidence>
<reference evidence="1 2" key="1">
    <citation type="journal article" date="2021" name="Elife">
        <title>Chloroplast acquisition without the gene transfer in kleptoplastic sea slugs, Plakobranchus ocellatus.</title>
        <authorList>
            <person name="Maeda T."/>
            <person name="Takahashi S."/>
            <person name="Yoshida T."/>
            <person name="Shimamura S."/>
            <person name="Takaki Y."/>
            <person name="Nagai Y."/>
            <person name="Toyoda A."/>
            <person name="Suzuki Y."/>
            <person name="Arimoto A."/>
            <person name="Ishii H."/>
            <person name="Satoh N."/>
            <person name="Nishiyama T."/>
            <person name="Hasebe M."/>
            <person name="Maruyama T."/>
            <person name="Minagawa J."/>
            <person name="Obokata J."/>
            <person name="Shigenobu S."/>
        </authorList>
    </citation>
    <scope>NUCLEOTIDE SEQUENCE [LARGE SCALE GENOMIC DNA]</scope>
</reference>